<feature type="transmembrane region" description="Helical" evidence="5">
    <location>
        <begin position="120"/>
        <end position="137"/>
    </location>
</feature>
<feature type="transmembrane region" description="Helical" evidence="5">
    <location>
        <begin position="438"/>
        <end position="460"/>
    </location>
</feature>
<feature type="transmembrane region" description="Helical" evidence="5">
    <location>
        <begin position="174"/>
        <end position="199"/>
    </location>
</feature>
<keyword evidence="2 5" id="KW-0812">Transmembrane</keyword>
<keyword evidence="3 5" id="KW-1133">Transmembrane helix</keyword>
<organism evidence="7 8">
    <name type="scientific">Curtobacterium pusillum</name>
    <dbReference type="NCBI Taxonomy" id="69373"/>
    <lineage>
        <taxon>Bacteria</taxon>
        <taxon>Bacillati</taxon>
        <taxon>Actinomycetota</taxon>
        <taxon>Actinomycetes</taxon>
        <taxon>Micrococcales</taxon>
        <taxon>Microbacteriaceae</taxon>
        <taxon>Curtobacterium</taxon>
    </lineage>
</organism>
<feature type="transmembrane region" description="Helical" evidence="5">
    <location>
        <begin position="410"/>
        <end position="432"/>
    </location>
</feature>
<dbReference type="Gene3D" id="1.20.1720.10">
    <property type="entry name" value="Multidrug resistance protein D"/>
    <property type="match status" value="1"/>
</dbReference>
<name>A0ABX2MB93_9MICO</name>
<feature type="transmembrane region" description="Helical" evidence="5">
    <location>
        <begin position="91"/>
        <end position="114"/>
    </location>
</feature>
<accession>A0ABX2MB93</accession>
<evidence type="ECO:0000259" key="6">
    <source>
        <dbReference type="PROSITE" id="PS50850"/>
    </source>
</evidence>
<evidence type="ECO:0000256" key="3">
    <source>
        <dbReference type="ARBA" id="ARBA00022989"/>
    </source>
</evidence>
<feature type="transmembrane region" description="Helical" evidence="5">
    <location>
        <begin position="22"/>
        <end position="40"/>
    </location>
</feature>
<dbReference type="SUPFAM" id="SSF103473">
    <property type="entry name" value="MFS general substrate transporter"/>
    <property type="match status" value="1"/>
</dbReference>
<dbReference type="PROSITE" id="PS50850">
    <property type="entry name" value="MFS"/>
    <property type="match status" value="1"/>
</dbReference>
<feature type="transmembrane region" description="Helical" evidence="5">
    <location>
        <begin position="278"/>
        <end position="302"/>
    </location>
</feature>
<feature type="transmembrane region" description="Helical" evidence="5">
    <location>
        <begin position="144"/>
        <end position="162"/>
    </location>
</feature>
<feature type="domain" description="Major facilitator superfamily (MFS) profile" evidence="6">
    <location>
        <begin position="25"/>
        <end position="465"/>
    </location>
</feature>
<evidence type="ECO:0000256" key="1">
    <source>
        <dbReference type="ARBA" id="ARBA00004651"/>
    </source>
</evidence>
<dbReference type="InterPro" id="IPR036259">
    <property type="entry name" value="MFS_trans_sf"/>
</dbReference>
<reference evidence="7 8" key="1">
    <citation type="submission" date="2020-05" db="EMBL/GenBank/DDBJ databases">
        <title>Genome Sequencing of Type Strains.</title>
        <authorList>
            <person name="Lemaire J.F."/>
            <person name="Inderbitzin P."/>
            <person name="Gregorio O.A."/>
            <person name="Collins S.B."/>
            <person name="Wespe N."/>
            <person name="Knight-Connoni V."/>
        </authorList>
    </citation>
    <scope>NUCLEOTIDE SEQUENCE [LARGE SCALE GENOMIC DNA]</scope>
    <source>
        <strain evidence="7 8">ATCC 19096</strain>
    </source>
</reference>
<evidence type="ECO:0000256" key="4">
    <source>
        <dbReference type="ARBA" id="ARBA00023136"/>
    </source>
</evidence>
<feature type="transmembrane region" description="Helical" evidence="5">
    <location>
        <begin position="60"/>
        <end position="79"/>
    </location>
</feature>
<keyword evidence="4 5" id="KW-0472">Membrane</keyword>
<dbReference type="PANTHER" id="PTHR42718">
    <property type="entry name" value="MAJOR FACILITATOR SUPERFAMILY MULTIDRUG TRANSPORTER MFSC"/>
    <property type="match status" value="1"/>
</dbReference>
<dbReference type="Pfam" id="PF07690">
    <property type="entry name" value="MFS_1"/>
    <property type="match status" value="1"/>
</dbReference>
<proteinExistence type="predicted"/>
<evidence type="ECO:0000313" key="7">
    <source>
        <dbReference type="EMBL" id="NUU14934.1"/>
    </source>
</evidence>
<dbReference type="EMBL" id="JABMCE010000084">
    <property type="protein sequence ID" value="NUU14934.1"/>
    <property type="molecule type" value="Genomic_DNA"/>
</dbReference>
<dbReference type="InterPro" id="IPR011701">
    <property type="entry name" value="MFS"/>
</dbReference>
<comment type="caution">
    <text evidence="7">The sequence shown here is derived from an EMBL/GenBank/DDBJ whole genome shotgun (WGS) entry which is preliminary data.</text>
</comment>
<evidence type="ECO:0000256" key="5">
    <source>
        <dbReference type="SAM" id="Phobius"/>
    </source>
</evidence>
<feature type="transmembrane region" description="Helical" evidence="5">
    <location>
        <begin position="351"/>
        <end position="368"/>
    </location>
</feature>
<evidence type="ECO:0000313" key="8">
    <source>
        <dbReference type="Proteomes" id="UP000573001"/>
    </source>
</evidence>
<feature type="transmembrane region" description="Helical" evidence="5">
    <location>
        <begin position="314"/>
        <end position="339"/>
    </location>
</feature>
<feature type="transmembrane region" description="Helical" evidence="5">
    <location>
        <begin position="374"/>
        <end position="398"/>
    </location>
</feature>
<dbReference type="InterPro" id="IPR020846">
    <property type="entry name" value="MFS_dom"/>
</dbReference>
<feature type="transmembrane region" description="Helical" evidence="5">
    <location>
        <begin position="241"/>
        <end position="258"/>
    </location>
</feature>
<keyword evidence="8" id="KW-1185">Reference proteome</keyword>
<sequence>MPIAPTPTLPGAAPTRLHGPRVALLVGALIVAVLAFQLNASLLTPAIPAMAVDLHASTGVVSQVQSLFFLSGSVLGMVVSRWSDTIGRRRALLVTMGALLAGTVLTVTASSLPLLLTGRVLQGTSSAAMTIAFLVLSEELTAKQFGVSVGVVTAVNGGLGGLDGYIGGAVTDAFGWRAVFVVILVVAVLGTLSVIAFVPRVRRSAARRMDWLGASVLGAFLVGFSQFVSEVPSRGLADPVTTIWLAVAVVAAVAFVLVERRVEQPLIAVPALRARTAWPVLMCTFLTLSGVFASTNFTVVVLSQDGREGFGLNAAMSGLLFLTPTAIAGLLTAPAAGWIAQRIGWVRSLRLATGAILVISIALAFLALDKWVTFGLLIAMGVFYLGLYQATANGLSVLNAPADAPGSLPGIHGACFGLGAGTGVALVGPAVSAGTPEGYHLALWVSVALTTAAFAAALVLRPTPNALPAGARPEGAMTA</sequence>
<dbReference type="Proteomes" id="UP000573001">
    <property type="component" value="Unassembled WGS sequence"/>
</dbReference>
<dbReference type="PANTHER" id="PTHR42718:SF35">
    <property type="entry name" value="BLL0718 PROTEIN"/>
    <property type="match status" value="1"/>
</dbReference>
<gene>
    <name evidence="7" type="ORF">HP507_13960</name>
</gene>
<protein>
    <submittedName>
        <fullName evidence="7">MFS transporter</fullName>
    </submittedName>
</protein>
<dbReference type="Gene3D" id="1.20.1250.20">
    <property type="entry name" value="MFS general substrate transporter like domains"/>
    <property type="match status" value="1"/>
</dbReference>
<dbReference type="RefSeq" id="WP_175352396.1">
    <property type="nucleotide sequence ID" value="NZ_BAAAWQ010000001.1"/>
</dbReference>
<feature type="transmembrane region" description="Helical" evidence="5">
    <location>
        <begin position="211"/>
        <end position="229"/>
    </location>
</feature>
<evidence type="ECO:0000256" key="2">
    <source>
        <dbReference type="ARBA" id="ARBA00022692"/>
    </source>
</evidence>
<comment type="subcellular location">
    <subcellularLocation>
        <location evidence="1">Cell membrane</location>
        <topology evidence="1">Multi-pass membrane protein</topology>
    </subcellularLocation>
</comment>